<dbReference type="PANTHER" id="PTHR45973">
    <property type="entry name" value="PROTEIN PHOSPHATASE 1 REGULATORY SUBUNIT SDS22-RELATED"/>
    <property type="match status" value="1"/>
</dbReference>
<dbReference type="AlphaFoldDB" id="A0A9K3LI56"/>
<comment type="caution">
    <text evidence="7">The sequence shown here is derived from an EMBL/GenBank/DDBJ whole genome shotgun (WGS) entry which is preliminary data.</text>
</comment>
<proteinExistence type="inferred from homology"/>
<dbReference type="InterPro" id="IPR025875">
    <property type="entry name" value="Leu-rich_rpt_4"/>
</dbReference>
<dbReference type="PROSITE" id="PS51450">
    <property type="entry name" value="LRR"/>
    <property type="match status" value="5"/>
</dbReference>
<reference evidence="7" key="1">
    <citation type="journal article" date="2021" name="Sci. Rep.">
        <title>Diploid genomic architecture of Nitzschia inconspicua, an elite biomass production diatom.</title>
        <authorList>
            <person name="Oliver A."/>
            <person name="Podell S."/>
            <person name="Pinowska A."/>
            <person name="Traller J.C."/>
            <person name="Smith S.R."/>
            <person name="McClure R."/>
            <person name="Beliaev A."/>
            <person name="Bohutskyi P."/>
            <person name="Hill E.A."/>
            <person name="Rabines A."/>
            <person name="Zheng H."/>
            <person name="Allen L.Z."/>
            <person name="Kuo A."/>
            <person name="Grigoriev I.V."/>
            <person name="Allen A.E."/>
            <person name="Hazlebeck D."/>
            <person name="Allen E.E."/>
        </authorList>
    </citation>
    <scope>NUCLEOTIDE SEQUENCE</scope>
    <source>
        <strain evidence="7">Hildebrandi</strain>
    </source>
</reference>
<dbReference type="OrthoDB" id="7451790at2759"/>
<gene>
    <name evidence="7" type="ORF">IV203_025901</name>
</gene>
<evidence type="ECO:0000256" key="2">
    <source>
        <dbReference type="ARBA" id="ARBA00022614"/>
    </source>
</evidence>
<dbReference type="InterPro" id="IPR003591">
    <property type="entry name" value="Leu-rich_rpt_typical-subtyp"/>
</dbReference>
<protein>
    <submittedName>
        <fullName evidence="7">Leucine rich repeat LRR-containing protein</fullName>
    </submittedName>
</protein>
<evidence type="ECO:0000256" key="5">
    <source>
        <dbReference type="ARBA" id="ARBA00023460"/>
    </source>
</evidence>
<evidence type="ECO:0000256" key="6">
    <source>
        <dbReference type="SAM" id="MobiDB-lite"/>
    </source>
</evidence>
<comment type="similarity">
    <text evidence="5">Belongs to the SDS22 family.</text>
</comment>
<dbReference type="SMART" id="SM00369">
    <property type="entry name" value="LRR_TYP"/>
    <property type="match status" value="8"/>
</dbReference>
<sequence length="454" mass="50197">MTEPSSQQRQNPPTNNNNNNDNTNDQNHEEEEQQQTGIKTATVDMSTLPLDWTKMGVGNNTNDSPDDHQLPIRYPHDVIEWTSDDIEVYSVGTAGQKITLLGDDFADPSKTNPELQTLVLRSHLIKDMAGLGTLTKLQLLELYDNMVPALDEESLKGCGPSLQTLDMSYNAIRDMSPVRFCATDALSNNINSNLTELYLANNKLKEIAGLSGLVQLKKLDLGANRIRVMNPHELGGLINLEELWIGKNKIEVIQGLEKLTKLRRLDVQSNRLTKIENLETQTKTLEELYLAHNGIDDEGASQASGLAQIFPNLTVLDLSRNQLTTTAPFAHLTALEELWLSGNEMQDFDAVVPLKEASAQMDSLETLYLEYNPLASDFEYRKKLAEWIPSLKQIDATMIGGRVGPAAYGVVGMQGTIGGGGAPAITMEERLRQLQEAAIERAKQETKGIKGDNE</sequence>
<dbReference type="SMART" id="SM00365">
    <property type="entry name" value="LRR_SD22"/>
    <property type="match status" value="8"/>
</dbReference>
<evidence type="ECO:0000313" key="7">
    <source>
        <dbReference type="EMBL" id="KAG7362235.1"/>
    </source>
</evidence>
<dbReference type="PANTHER" id="PTHR45973:SF23">
    <property type="entry name" value="PROTEIN PHOSPHATASE 1 REGULATORY SUBUNIT 7"/>
    <property type="match status" value="1"/>
</dbReference>
<organism evidence="7 8">
    <name type="scientific">Nitzschia inconspicua</name>
    <dbReference type="NCBI Taxonomy" id="303405"/>
    <lineage>
        <taxon>Eukaryota</taxon>
        <taxon>Sar</taxon>
        <taxon>Stramenopiles</taxon>
        <taxon>Ochrophyta</taxon>
        <taxon>Bacillariophyta</taxon>
        <taxon>Bacillariophyceae</taxon>
        <taxon>Bacillariophycidae</taxon>
        <taxon>Bacillariales</taxon>
        <taxon>Bacillariaceae</taxon>
        <taxon>Nitzschia</taxon>
    </lineage>
</organism>
<comment type="subcellular location">
    <subcellularLocation>
        <location evidence="1">Nucleus</location>
    </subcellularLocation>
</comment>
<keyword evidence="3" id="KW-0677">Repeat</keyword>
<feature type="compositionally biased region" description="Low complexity" evidence="6">
    <location>
        <begin position="7"/>
        <end position="25"/>
    </location>
</feature>
<dbReference type="InterPro" id="IPR001611">
    <property type="entry name" value="Leu-rich_rpt"/>
</dbReference>
<evidence type="ECO:0000256" key="1">
    <source>
        <dbReference type="ARBA" id="ARBA00004123"/>
    </source>
</evidence>
<dbReference type="GO" id="GO:0005634">
    <property type="term" value="C:nucleus"/>
    <property type="evidence" value="ECO:0007669"/>
    <property type="project" value="UniProtKB-SubCell"/>
</dbReference>
<reference evidence="7" key="2">
    <citation type="submission" date="2021-04" db="EMBL/GenBank/DDBJ databases">
        <authorList>
            <person name="Podell S."/>
        </authorList>
    </citation>
    <scope>NUCLEOTIDE SEQUENCE</scope>
    <source>
        <strain evidence="7">Hildebrandi</strain>
    </source>
</reference>
<dbReference type="EMBL" id="JAGRRH010000012">
    <property type="protein sequence ID" value="KAG7362235.1"/>
    <property type="molecule type" value="Genomic_DNA"/>
</dbReference>
<dbReference type="Pfam" id="PF13855">
    <property type="entry name" value="LRR_8"/>
    <property type="match status" value="1"/>
</dbReference>
<accession>A0A9K3LI56</accession>
<evidence type="ECO:0000256" key="4">
    <source>
        <dbReference type="ARBA" id="ARBA00023242"/>
    </source>
</evidence>
<keyword evidence="2" id="KW-0433">Leucine-rich repeat</keyword>
<feature type="region of interest" description="Disordered" evidence="6">
    <location>
        <begin position="1"/>
        <end position="41"/>
    </location>
</feature>
<evidence type="ECO:0000256" key="3">
    <source>
        <dbReference type="ARBA" id="ARBA00022737"/>
    </source>
</evidence>
<dbReference type="Pfam" id="PF13516">
    <property type="entry name" value="LRR_6"/>
    <property type="match status" value="2"/>
</dbReference>
<dbReference type="Proteomes" id="UP000693970">
    <property type="component" value="Unassembled WGS sequence"/>
</dbReference>
<dbReference type="SMART" id="SM00368">
    <property type="entry name" value="LRR_RI"/>
    <property type="match status" value="3"/>
</dbReference>
<keyword evidence="8" id="KW-1185">Reference proteome</keyword>
<dbReference type="InterPro" id="IPR050576">
    <property type="entry name" value="Cilia_flagella_integrity"/>
</dbReference>
<dbReference type="Pfam" id="PF12799">
    <property type="entry name" value="LRR_4"/>
    <property type="match status" value="1"/>
</dbReference>
<evidence type="ECO:0000313" key="8">
    <source>
        <dbReference type="Proteomes" id="UP000693970"/>
    </source>
</evidence>
<name>A0A9K3LI56_9STRA</name>
<keyword evidence="4" id="KW-0539">Nucleus</keyword>